<proteinExistence type="predicted"/>
<organism evidence="1 2">
    <name type="scientific">Canavalia gladiata</name>
    <name type="common">Sword bean</name>
    <name type="synonym">Dolichos gladiatus</name>
    <dbReference type="NCBI Taxonomy" id="3824"/>
    <lineage>
        <taxon>Eukaryota</taxon>
        <taxon>Viridiplantae</taxon>
        <taxon>Streptophyta</taxon>
        <taxon>Embryophyta</taxon>
        <taxon>Tracheophyta</taxon>
        <taxon>Spermatophyta</taxon>
        <taxon>Magnoliopsida</taxon>
        <taxon>eudicotyledons</taxon>
        <taxon>Gunneridae</taxon>
        <taxon>Pentapetalae</taxon>
        <taxon>rosids</taxon>
        <taxon>fabids</taxon>
        <taxon>Fabales</taxon>
        <taxon>Fabaceae</taxon>
        <taxon>Papilionoideae</taxon>
        <taxon>50 kb inversion clade</taxon>
        <taxon>NPAAA clade</taxon>
        <taxon>indigoferoid/millettioid clade</taxon>
        <taxon>Phaseoleae</taxon>
        <taxon>Canavalia</taxon>
    </lineage>
</organism>
<keyword evidence="2" id="KW-1185">Reference proteome</keyword>
<comment type="caution">
    <text evidence="1">The sequence shown here is derived from an EMBL/GenBank/DDBJ whole genome shotgun (WGS) entry which is preliminary data.</text>
</comment>
<evidence type="ECO:0000313" key="1">
    <source>
        <dbReference type="EMBL" id="KAK7361237.1"/>
    </source>
</evidence>
<dbReference type="Proteomes" id="UP001367508">
    <property type="component" value="Unassembled WGS sequence"/>
</dbReference>
<dbReference type="AlphaFoldDB" id="A0AAN9MZL2"/>
<dbReference type="EMBL" id="JAYMYQ010000001">
    <property type="protein sequence ID" value="KAK7361237.1"/>
    <property type="molecule type" value="Genomic_DNA"/>
</dbReference>
<evidence type="ECO:0000313" key="2">
    <source>
        <dbReference type="Proteomes" id="UP001367508"/>
    </source>
</evidence>
<name>A0AAN9MZL2_CANGL</name>
<sequence length="174" mass="20011">MHACMHEKEKTKRGGKAGIWGFFILEGLLPAGRELFGERGRRQIFSHKEEPKKEGSWPERRARLLQGTLKKRPFEGWGKALVRQNSFISERKTLYYSGKEREAYGHDLSLRLTATSLKMSQEEREAYRHDLSLRLIATSLKMSRELRIKAGPIGAAKAYTWHKWNKSGGSVPRA</sequence>
<accession>A0AAN9MZL2</accession>
<reference evidence="1 2" key="1">
    <citation type="submission" date="2024-01" db="EMBL/GenBank/DDBJ databases">
        <title>The genomes of 5 underutilized Papilionoideae crops provide insights into root nodulation and disease resistanc.</title>
        <authorList>
            <person name="Jiang F."/>
        </authorList>
    </citation>
    <scope>NUCLEOTIDE SEQUENCE [LARGE SCALE GENOMIC DNA]</scope>
    <source>
        <strain evidence="1">LVBAO_FW01</strain>
        <tissue evidence="1">Leaves</tissue>
    </source>
</reference>
<protein>
    <submittedName>
        <fullName evidence="1">Uncharacterized protein</fullName>
    </submittedName>
</protein>
<gene>
    <name evidence="1" type="ORF">VNO77_03285</name>
</gene>